<protein>
    <submittedName>
        <fullName evidence="7">Glutathione-regulated potassium-efflux system ATP-binding protein</fullName>
        <ecNumber evidence="7">3.6.1.15</ecNumber>
        <ecNumber evidence="7">3.6.1.3</ecNumber>
    </submittedName>
</protein>
<feature type="compositionally biased region" description="Low complexity" evidence="5">
    <location>
        <begin position="251"/>
        <end position="262"/>
    </location>
</feature>
<comment type="caution">
    <text evidence="7">The sequence shown here is derived from an EMBL/GenBank/DDBJ whole genome shotgun (WGS) entry which is preliminary data.</text>
</comment>
<feature type="region of interest" description="Disordered" evidence="5">
    <location>
        <begin position="242"/>
        <end position="268"/>
    </location>
</feature>
<feature type="domain" description="ABC transporter" evidence="6">
    <location>
        <begin position="5"/>
        <end position="234"/>
    </location>
</feature>
<accession>A0AAJ3LTJ5</accession>
<dbReference type="PANTHER" id="PTHR19211">
    <property type="entry name" value="ATP-BINDING TRANSPORT PROTEIN-RELATED"/>
    <property type="match status" value="1"/>
</dbReference>
<feature type="coiled-coil region" evidence="4">
    <location>
        <begin position="294"/>
        <end position="321"/>
    </location>
</feature>
<dbReference type="PROSITE" id="PS50893">
    <property type="entry name" value="ABC_TRANSPORTER_2"/>
    <property type="match status" value="1"/>
</dbReference>
<dbReference type="Gene3D" id="3.40.50.300">
    <property type="entry name" value="P-loop containing nucleotide triphosphate hydrolases"/>
    <property type="match status" value="2"/>
</dbReference>
<organism evidence="7 8">
    <name type="scientific">Proteus hauseri ATCC 700826</name>
    <dbReference type="NCBI Taxonomy" id="1354271"/>
    <lineage>
        <taxon>Bacteria</taxon>
        <taxon>Pseudomonadati</taxon>
        <taxon>Pseudomonadota</taxon>
        <taxon>Gammaproteobacteria</taxon>
        <taxon>Enterobacterales</taxon>
        <taxon>Morganellaceae</taxon>
        <taxon>Proteus</taxon>
    </lineage>
</organism>
<evidence type="ECO:0000256" key="1">
    <source>
        <dbReference type="ARBA" id="ARBA00022737"/>
    </source>
</evidence>
<dbReference type="AlphaFoldDB" id="A0AAJ3LTJ5"/>
<gene>
    <name evidence="7" type="ORF">M997_2081</name>
</gene>
<dbReference type="InterPro" id="IPR003593">
    <property type="entry name" value="AAA+_ATPase"/>
</dbReference>
<dbReference type="Proteomes" id="UP000078250">
    <property type="component" value="Unassembled WGS sequence"/>
</dbReference>
<dbReference type="SUPFAM" id="SSF52540">
    <property type="entry name" value="P-loop containing nucleoside triphosphate hydrolases"/>
    <property type="match status" value="2"/>
</dbReference>
<evidence type="ECO:0000256" key="3">
    <source>
        <dbReference type="ARBA" id="ARBA00022840"/>
    </source>
</evidence>
<dbReference type="GO" id="GO:0016887">
    <property type="term" value="F:ATP hydrolysis activity"/>
    <property type="evidence" value="ECO:0007669"/>
    <property type="project" value="InterPro"/>
</dbReference>
<keyword evidence="3 7" id="KW-0067">ATP-binding</keyword>
<dbReference type="EMBL" id="LXEV01000023">
    <property type="protein sequence ID" value="OAT46600.1"/>
    <property type="molecule type" value="Genomic_DNA"/>
</dbReference>
<reference evidence="7 8" key="1">
    <citation type="submission" date="2016-04" db="EMBL/GenBank/DDBJ databases">
        <title>ATOL: Assembling a taxonomically balanced genome-scale reconstruction of the evolutionary history of the Enterobacteriaceae.</title>
        <authorList>
            <person name="Plunkett G.III."/>
            <person name="Neeno-Eckwall E.C."/>
            <person name="Glasner J.D."/>
            <person name="Perna N.T."/>
        </authorList>
    </citation>
    <scope>NUCLEOTIDE SEQUENCE [LARGE SCALE GENOMIC DNA]</scope>
    <source>
        <strain evidence="7 8">ATCC 700826</strain>
    </source>
</reference>
<dbReference type="InterPro" id="IPR003439">
    <property type="entry name" value="ABC_transporter-like_ATP-bd"/>
</dbReference>
<proteinExistence type="predicted"/>
<keyword evidence="4" id="KW-0175">Coiled coil</keyword>
<dbReference type="EC" id="3.6.1.3" evidence="7"/>
<evidence type="ECO:0000259" key="6">
    <source>
        <dbReference type="PROSITE" id="PS50893"/>
    </source>
</evidence>
<evidence type="ECO:0000313" key="7">
    <source>
        <dbReference type="EMBL" id="OAT46600.1"/>
    </source>
</evidence>
<dbReference type="RefSeq" id="WP_064720043.1">
    <property type="nucleotide sequence ID" value="NZ_LXEV01000023.1"/>
</dbReference>
<evidence type="ECO:0000256" key="5">
    <source>
        <dbReference type="SAM" id="MobiDB-lite"/>
    </source>
</evidence>
<keyword evidence="8" id="KW-1185">Reference proteome</keyword>
<sequence length="524" mass="59169">MTIACHFSQLTIEFNQTLLFPPLSRSLTCQQNALIGHNGKGKSVLLRLLAQKITPTSGQITWNIPFIHVDQLTRLTGNTIAEALGINLLYQAFQRVDEGIASMQDIELLDGKWQLPVAWQSLLHSAQLPISMDTPIAHLSGGEQTRLALCRAFLHKNSFLLLDEPDNHLDIEGQQWLVKQLAQHKSGSLIISHNRQFLSHMDAIFELTEKGLAEYGGNYTLYETQKSAETASLEAATERITSQIKSEKRQQQVTQQKATQRRQQGESIRKSGSQCLLLLDMQKNRAEQRLSAVAKRHQRVMDDMQSQRQTLEEEKAHIHQQKITLNYQCSGQRLHVFVSDLCLPFGYQKPISFSAYSGEHWHIKGKNGCGKSTLLKCLIDAISPLSGEYRLNKDFCYLDQHLALLDKTIPVSQALYNYQSEISIEQWRTRLGMLRIRGDNSMLPLEKLSGGEQLKATLLALTHSPTPPAVLLLDEPDNHLDIESKQLLENLLAQYQGTLLLVSHDNTFVEQCGITHTLLLEDID</sequence>
<keyword evidence="2" id="KW-0547">Nucleotide-binding</keyword>
<dbReference type="InterPro" id="IPR027417">
    <property type="entry name" value="P-loop_NTPase"/>
</dbReference>
<keyword evidence="1" id="KW-0677">Repeat</keyword>
<dbReference type="InterPro" id="IPR050611">
    <property type="entry name" value="ABCF"/>
</dbReference>
<dbReference type="SMART" id="SM00382">
    <property type="entry name" value="AAA"/>
    <property type="match status" value="2"/>
</dbReference>
<dbReference type="GO" id="GO:0005524">
    <property type="term" value="F:ATP binding"/>
    <property type="evidence" value="ECO:0007669"/>
    <property type="project" value="UniProtKB-KW"/>
</dbReference>
<dbReference type="PROSITE" id="PS00211">
    <property type="entry name" value="ABC_TRANSPORTER_1"/>
    <property type="match status" value="1"/>
</dbReference>
<dbReference type="EC" id="3.6.1.15" evidence="7"/>
<name>A0AAJ3LTJ5_PROHU</name>
<evidence type="ECO:0000313" key="8">
    <source>
        <dbReference type="Proteomes" id="UP000078250"/>
    </source>
</evidence>
<dbReference type="InterPro" id="IPR017871">
    <property type="entry name" value="ABC_transporter-like_CS"/>
</dbReference>
<evidence type="ECO:0000256" key="4">
    <source>
        <dbReference type="SAM" id="Coils"/>
    </source>
</evidence>
<keyword evidence="7" id="KW-0378">Hydrolase</keyword>
<evidence type="ECO:0000256" key="2">
    <source>
        <dbReference type="ARBA" id="ARBA00022741"/>
    </source>
</evidence>
<dbReference type="PANTHER" id="PTHR19211:SF6">
    <property type="entry name" value="BLL7188 PROTEIN"/>
    <property type="match status" value="1"/>
</dbReference>
<dbReference type="Pfam" id="PF00005">
    <property type="entry name" value="ABC_tran"/>
    <property type="match status" value="2"/>
</dbReference>